<protein>
    <submittedName>
        <fullName evidence="2">Uncharacterized protein</fullName>
    </submittedName>
</protein>
<evidence type="ECO:0000256" key="1">
    <source>
        <dbReference type="SAM" id="Phobius"/>
    </source>
</evidence>
<dbReference type="Gene3D" id="1.20.58.340">
    <property type="entry name" value="Magnesium transport protein CorA, transmembrane region"/>
    <property type="match status" value="1"/>
</dbReference>
<dbReference type="EMBL" id="MU006219">
    <property type="protein sequence ID" value="KAF2830362.1"/>
    <property type="molecule type" value="Genomic_DNA"/>
</dbReference>
<organism evidence="2 3">
    <name type="scientific">Ophiobolus disseminans</name>
    <dbReference type="NCBI Taxonomy" id="1469910"/>
    <lineage>
        <taxon>Eukaryota</taxon>
        <taxon>Fungi</taxon>
        <taxon>Dikarya</taxon>
        <taxon>Ascomycota</taxon>
        <taxon>Pezizomycotina</taxon>
        <taxon>Dothideomycetes</taxon>
        <taxon>Pleosporomycetidae</taxon>
        <taxon>Pleosporales</taxon>
        <taxon>Pleosporineae</taxon>
        <taxon>Phaeosphaeriaceae</taxon>
        <taxon>Ophiobolus</taxon>
    </lineage>
</organism>
<feature type="transmembrane region" description="Helical" evidence="1">
    <location>
        <begin position="363"/>
        <end position="385"/>
    </location>
</feature>
<name>A0A6A7AAS0_9PLEO</name>
<keyword evidence="1" id="KW-1133">Transmembrane helix</keyword>
<dbReference type="AlphaFoldDB" id="A0A6A7AAS0"/>
<dbReference type="Proteomes" id="UP000799424">
    <property type="component" value="Unassembled WGS sequence"/>
</dbReference>
<proteinExistence type="predicted"/>
<accession>A0A6A7AAS0</accession>
<sequence>MDGIRKTSQSAFDNCQKFIKGGHGQTFESLAISQSNSRGPSVNRSCLVETELPEWIAAWDATTEATLKLVCLPAEPDTSLKVSRDVFSMTMDCMRADPSMLYLICHTKDGFHSFPGNADRDGLHLPTWYVGTSRYAVLWTFEARHCVTRGVIIERQRDAFKGLTDVVSNFTDCIHAPQVMCLALPLFQIHFYDARTESALNDMRNIEKSIGFGPRRTLGHWEGDKSGGYEASTGMATFAIDEIFALSQKVHEVAGKIKNSDRLRRSAMRMLDDVLYASRAADVDNKKLGGHRERYCLALHKLGEAVPVLQRQIWANADYMAYMQYRAENLSQVIIALLTHEDAAASIDLATASRKDTSSMKTIAIMTMIFLPATFFAALFSVPLLQWDQPQPPPTGSFTYGLGGAEEWKLACPPAAQL</sequence>
<reference evidence="2" key="1">
    <citation type="journal article" date="2020" name="Stud. Mycol.">
        <title>101 Dothideomycetes genomes: a test case for predicting lifestyles and emergence of pathogens.</title>
        <authorList>
            <person name="Haridas S."/>
            <person name="Albert R."/>
            <person name="Binder M."/>
            <person name="Bloem J."/>
            <person name="Labutti K."/>
            <person name="Salamov A."/>
            <person name="Andreopoulos B."/>
            <person name="Baker S."/>
            <person name="Barry K."/>
            <person name="Bills G."/>
            <person name="Bluhm B."/>
            <person name="Cannon C."/>
            <person name="Castanera R."/>
            <person name="Culley D."/>
            <person name="Daum C."/>
            <person name="Ezra D."/>
            <person name="Gonzalez J."/>
            <person name="Henrissat B."/>
            <person name="Kuo A."/>
            <person name="Liang C."/>
            <person name="Lipzen A."/>
            <person name="Lutzoni F."/>
            <person name="Magnuson J."/>
            <person name="Mondo S."/>
            <person name="Nolan M."/>
            <person name="Ohm R."/>
            <person name="Pangilinan J."/>
            <person name="Park H.-J."/>
            <person name="Ramirez L."/>
            <person name="Alfaro M."/>
            <person name="Sun H."/>
            <person name="Tritt A."/>
            <person name="Yoshinaga Y."/>
            <person name="Zwiers L.-H."/>
            <person name="Turgeon B."/>
            <person name="Goodwin S."/>
            <person name="Spatafora J."/>
            <person name="Crous P."/>
            <person name="Grigoriev I."/>
        </authorList>
    </citation>
    <scope>NUCLEOTIDE SEQUENCE</scope>
    <source>
        <strain evidence="2">CBS 113818</strain>
    </source>
</reference>
<dbReference type="OrthoDB" id="3693351at2759"/>
<keyword evidence="1" id="KW-0812">Transmembrane</keyword>
<gene>
    <name evidence="2" type="ORF">CC86DRAFT_452807</name>
</gene>
<evidence type="ECO:0000313" key="2">
    <source>
        <dbReference type="EMBL" id="KAF2830362.1"/>
    </source>
</evidence>
<keyword evidence="1" id="KW-0472">Membrane</keyword>
<keyword evidence="3" id="KW-1185">Reference proteome</keyword>
<evidence type="ECO:0000313" key="3">
    <source>
        <dbReference type="Proteomes" id="UP000799424"/>
    </source>
</evidence>